<accession>A0A8X8A1F7</accession>
<name>A0A8X8A1F7_POPTO</name>
<protein>
    <recommendedName>
        <fullName evidence="6">KN homeodomain domain-containing protein</fullName>
    </recommendedName>
</protein>
<evidence type="ECO:0000313" key="7">
    <source>
        <dbReference type="EMBL" id="KAG6779939.1"/>
    </source>
</evidence>
<comment type="caution">
    <text evidence="7">The sequence shown here is derived from an EMBL/GenBank/DDBJ whole genome shotgun (WGS) entry which is preliminary data.</text>
</comment>
<dbReference type="Proteomes" id="UP000886885">
    <property type="component" value="Chromosome 4A"/>
</dbReference>
<evidence type="ECO:0000259" key="6">
    <source>
        <dbReference type="Pfam" id="PF05920"/>
    </source>
</evidence>
<keyword evidence="8" id="KW-1185">Reference proteome</keyword>
<dbReference type="InterPro" id="IPR008422">
    <property type="entry name" value="KN_HD"/>
</dbReference>
<reference evidence="7" key="1">
    <citation type="journal article" date="2020" name="bioRxiv">
        <title>Hybrid origin of Populus tomentosa Carr. identified through genome sequencing and phylogenomic analysis.</title>
        <authorList>
            <person name="An X."/>
            <person name="Gao K."/>
            <person name="Chen Z."/>
            <person name="Li J."/>
            <person name="Yang X."/>
            <person name="Yang X."/>
            <person name="Zhou J."/>
            <person name="Guo T."/>
            <person name="Zhao T."/>
            <person name="Huang S."/>
            <person name="Miao D."/>
            <person name="Khan W.U."/>
            <person name="Rao P."/>
            <person name="Ye M."/>
            <person name="Lei B."/>
            <person name="Liao W."/>
            <person name="Wang J."/>
            <person name="Ji L."/>
            <person name="Li Y."/>
            <person name="Guo B."/>
            <person name="Mustafa N.S."/>
            <person name="Li S."/>
            <person name="Yun Q."/>
            <person name="Keller S.R."/>
            <person name="Mao J."/>
            <person name="Zhang R."/>
            <person name="Strauss S.H."/>
        </authorList>
    </citation>
    <scope>NUCLEOTIDE SEQUENCE</scope>
    <source>
        <strain evidence="7">GM15</strain>
        <tissue evidence="7">Leaf</tissue>
    </source>
</reference>
<dbReference type="PANTHER" id="PTHR11850">
    <property type="entry name" value="HOMEOBOX PROTEIN TRANSCRIPTION FACTORS"/>
    <property type="match status" value="1"/>
</dbReference>
<dbReference type="GO" id="GO:0006355">
    <property type="term" value="P:regulation of DNA-templated transcription"/>
    <property type="evidence" value="ECO:0007669"/>
    <property type="project" value="InterPro"/>
</dbReference>
<dbReference type="InterPro" id="IPR001356">
    <property type="entry name" value="HD"/>
</dbReference>
<evidence type="ECO:0000313" key="8">
    <source>
        <dbReference type="Proteomes" id="UP000886885"/>
    </source>
</evidence>
<evidence type="ECO:0000256" key="2">
    <source>
        <dbReference type="ARBA" id="ARBA00023125"/>
    </source>
</evidence>
<evidence type="ECO:0000256" key="5">
    <source>
        <dbReference type="SAM" id="MobiDB-lite"/>
    </source>
</evidence>
<feature type="region of interest" description="Disordered" evidence="5">
    <location>
        <begin position="247"/>
        <end position="271"/>
    </location>
</feature>
<dbReference type="EMBL" id="JAAWWB010000007">
    <property type="protein sequence ID" value="KAG6779939.1"/>
    <property type="molecule type" value="Genomic_DNA"/>
</dbReference>
<dbReference type="CDD" id="cd00086">
    <property type="entry name" value="homeodomain"/>
    <property type="match status" value="1"/>
</dbReference>
<dbReference type="OrthoDB" id="827277at2759"/>
<feature type="domain" description="KN homeodomain" evidence="6">
    <location>
        <begin position="405"/>
        <end position="434"/>
    </location>
</feature>
<dbReference type="GO" id="GO:0005634">
    <property type="term" value="C:nucleus"/>
    <property type="evidence" value="ECO:0007669"/>
    <property type="project" value="UniProtKB-SubCell"/>
</dbReference>
<keyword evidence="2" id="KW-0238">DNA-binding</keyword>
<evidence type="ECO:0000256" key="4">
    <source>
        <dbReference type="ARBA" id="ARBA00023242"/>
    </source>
</evidence>
<proteinExistence type="predicted"/>
<comment type="subcellular location">
    <subcellularLocation>
        <location evidence="1">Nucleus</location>
    </subcellularLocation>
</comment>
<dbReference type="Pfam" id="PF05920">
    <property type="entry name" value="Homeobox_KN"/>
    <property type="match status" value="1"/>
</dbReference>
<dbReference type="GO" id="GO:0003677">
    <property type="term" value="F:DNA binding"/>
    <property type="evidence" value="ECO:0007669"/>
    <property type="project" value="UniProtKB-KW"/>
</dbReference>
<evidence type="ECO:0000256" key="1">
    <source>
        <dbReference type="ARBA" id="ARBA00004123"/>
    </source>
</evidence>
<gene>
    <name evidence="7" type="ORF">POTOM_016341</name>
</gene>
<dbReference type="AlphaFoldDB" id="A0A8X8A1F7"/>
<evidence type="ECO:0000256" key="3">
    <source>
        <dbReference type="ARBA" id="ARBA00023155"/>
    </source>
</evidence>
<dbReference type="InterPro" id="IPR050224">
    <property type="entry name" value="TALE_homeobox"/>
</dbReference>
<keyword evidence="4" id="KW-0539">Nucleus</keyword>
<sequence>MKRPSTDFSNDLDQLDVAPGLTPDFVQVRNVRNGNMLYDVSLLSYTVLTFATSSDVLSAQRDAMVEQELCPAQLNIPIAADDSLFTNASHTVLSNLNASPTANNGDAPECGNWTKLGSERSYDLSGSGELVLITRKRSQELRTVPSDANTQGLSLFLSSNRPSKLNDTNFAEAYESECLESKSGFSKEPHDDSKVSRESYLCPLPIPSILSKRGGKSSHNLPGNATNVQNTGPKLIRTCELLKRLGGGARPPRLSDTVNESDTGDEADGDNNLGASLFNFRRSNEEFGDCGVGNISSEINWFNHHASPNPDKLSCYDTITDVKERRFCKRYKQYHQQMEMVASFSESVSGLSAATPTAGSLRYKHQSFQKNKSGGANVGYLKSQEHIWRLQRGLPEHAPVILRAWLFERFLHPYPSDTDKHLLATQTGLSRHQVVKSNSGLANKDVVDSFKDLICTFRLETKGLLENNQVYGKNVGDSAEGSMQPDGGRQAPKKIDTKYMFSKQLECSRFGASGGSGDQLEAEENQEKRWRVEFKVPTSANRSLMNFMPYQKNGSEDGGLVRFRLRWVSGMVLKMHNTSNCNMRIS</sequence>
<organism evidence="7 8">
    <name type="scientific">Populus tomentosa</name>
    <name type="common">Chinese white poplar</name>
    <dbReference type="NCBI Taxonomy" id="118781"/>
    <lineage>
        <taxon>Eukaryota</taxon>
        <taxon>Viridiplantae</taxon>
        <taxon>Streptophyta</taxon>
        <taxon>Embryophyta</taxon>
        <taxon>Tracheophyta</taxon>
        <taxon>Spermatophyta</taxon>
        <taxon>Magnoliopsida</taxon>
        <taxon>eudicotyledons</taxon>
        <taxon>Gunneridae</taxon>
        <taxon>Pentapetalae</taxon>
        <taxon>rosids</taxon>
        <taxon>fabids</taxon>
        <taxon>Malpighiales</taxon>
        <taxon>Salicaceae</taxon>
        <taxon>Saliceae</taxon>
        <taxon>Populus</taxon>
    </lineage>
</organism>
<keyword evidence="3" id="KW-0371">Homeobox</keyword>